<protein>
    <submittedName>
        <fullName evidence="8">MFS transporter</fullName>
    </submittedName>
</protein>
<evidence type="ECO:0000256" key="3">
    <source>
        <dbReference type="ARBA" id="ARBA00022692"/>
    </source>
</evidence>
<feature type="transmembrane region" description="Helical" evidence="6">
    <location>
        <begin position="269"/>
        <end position="291"/>
    </location>
</feature>
<feature type="transmembrane region" description="Helical" evidence="6">
    <location>
        <begin position="358"/>
        <end position="381"/>
    </location>
</feature>
<dbReference type="PATRIC" id="fig|157838.3.peg.2318"/>
<dbReference type="AlphaFoldDB" id="A0A0Q3WXJ8"/>
<dbReference type="STRING" id="157838.AN964_10535"/>
<dbReference type="GO" id="GO:0005886">
    <property type="term" value="C:plasma membrane"/>
    <property type="evidence" value="ECO:0007669"/>
    <property type="project" value="UniProtKB-SubCell"/>
</dbReference>
<keyword evidence="9" id="KW-1185">Reference proteome</keyword>
<feature type="transmembrane region" description="Helical" evidence="6">
    <location>
        <begin position="427"/>
        <end position="447"/>
    </location>
</feature>
<proteinExistence type="predicted"/>
<name>A0A0Q3WXJ8_9BACI</name>
<evidence type="ECO:0000256" key="2">
    <source>
        <dbReference type="ARBA" id="ARBA00022448"/>
    </source>
</evidence>
<dbReference type="PANTHER" id="PTHR42718:SF9">
    <property type="entry name" value="MAJOR FACILITATOR SUPERFAMILY MULTIDRUG TRANSPORTER MFSC"/>
    <property type="match status" value="1"/>
</dbReference>
<evidence type="ECO:0000256" key="4">
    <source>
        <dbReference type="ARBA" id="ARBA00022989"/>
    </source>
</evidence>
<feature type="transmembrane region" description="Helical" evidence="6">
    <location>
        <begin position="164"/>
        <end position="184"/>
    </location>
</feature>
<accession>A0A0Q3WXJ8</accession>
<evidence type="ECO:0000256" key="5">
    <source>
        <dbReference type="ARBA" id="ARBA00023136"/>
    </source>
</evidence>
<dbReference type="InterPro" id="IPR011701">
    <property type="entry name" value="MFS"/>
</dbReference>
<dbReference type="CDD" id="cd17321">
    <property type="entry name" value="MFS_MMR_MDR_like"/>
    <property type="match status" value="1"/>
</dbReference>
<reference evidence="8 9" key="1">
    <citation type="submission" date="2015-09" db="EMBL/GenBank/DDBJ databases">
        <title>Genome sequencing project for genomic taxonomy and phylogenomics of Bacillus-like bacteria.</title>
        <authorList>
            <person name="Liu B."/>
            <person name="Wang J."/>
            <person name="Zhu Y."/>
            <person name="Liu G."/>
            <person name="Chen Q."/>
            <person name="Chen Z."/>
            <person name="Lan J."/>
            <person name="Che J."/>
            <person name="Ge C."/>
            <person name="Shi H."/>
            <person name="Pan Z."/>
            <person name="Liu X."/>
        </authorList>
    </citation>
    <scope>NUCLEOTIDE SEQUENCE [LARGE SCALE GENOMIC DNA]</scope>
    <source>
        <strain evidence="8 9">LMG 18435</strain>
    </source>
</reference>
<evidence type="ECO:0000259" key="7">
    <source>
        <dbReference type="PROSITE" id="PS50850"/>
    </source>
</evidence>
<evidence type="ECO:0000256" key="1">
    <source>
        <dbReference type="ARBA" id="ARBA00004651"/>
    </source>
</evidence>
<keyword evidence="4 6" id="KW-1133">Transmembrane helix</keyword>
<organism evidence="8 9">
    <name type="scientific">Heyndrickxia shackletonii</name>
    <dbReference type="NCBI Taxonomy" id="157838"/>
    <lineage>
        <taxon>Bacteria</taxon>
        <taxon>Bacillati</taxon>
        <taxon>Bacillota</taxon>
        <taxon>Bacilli</taxon>
        <taxon>Bacillales</taxon>
        <taxon>Bacillaceae</taxon>
        <taxon>Heyndrickxia</taxon>
    </lineage>
</organism>
<feature type="transmembrane region" description="Helical" evidence="6">
    <location>
        <begin position="230"/>
        <end position="248"/>
    </location>
</feature>
<keyword evidence="2" id="KW-0813">Transport</keyword>
<dbReference type="Gene3D" id="1.20.1250.20">
    <property type="entry name" value="MFS general substrate transporter like domains"/>
    <property type="match status" value="1"/>
</dbReference>
<gene>
    <name evidence="8" type="ORF">AN964_10535</name>
</gene>
<comment type="subcellular location">
    <subcellularLocation>
        <location evidence="1">Cell membrane</location>
        <topology evidence="1">Multi-pass membrane protein</topology>
    </subcellularLocation>
</comment>
<evidence type="ECO:0000313" key="9">
    <source>
        <dbReference type="Proteomes" id="UP000051888"/>
    </source>
</evidence>
<dbReference type="InterPro" id="IPR020846">
    <property type="entry name" value="MFS_dom"/>
</dbReference>
<dbReference type="Proteomes" id="UP000051888">
    <property type="component" value="Unassembled WGS sequence"/>
</dbReference>
<feature type="transmembrane region" description="Helical" evidence="6">
    <location>
        <begin position="42"/>
        <end position="65"/>
    </location>
</feature>
<feature type="transmembrane region" description="Helical" evidence="6">
    <location>
        <begin position="102"/>
        <end position="123"/>
    </location>
</feature>
<dbReference type="OrthoDB" id="102502at2"/>
<comment type="caution">
    <text evidence="8">The sequence shown here is derived from an EMBL/GenBank/DDBJ whole genome shotgun (WGS) entry which is preliminary data.</text>
</comment>
<dbReference type="PROSITE" id="PS50850">
    <property type="entry name" value="MFS"/>
    <property type="match status" value="1"/>
</dbReference>
<dbReference type="PANTHER" id="PTHR42718">
    <property type="entry name" value="MAJOR FACILITATOR SUPERFAMILY MULTIDRUG TRANSPORTER MFSC"/>
    <property type="match status" value="1"/>
</dbReference>
<dbReference type="InterPro" id="IPR036259">
    <property type="entry name" value="MFS_trans_sf"/>
</dbReference>
<dbReference type="RefSeq" id="WP_055739631.1">
    <property type="nucleotide sequence ID" value="NZ_JAAIWL010000001.1"/>
</dbReference>
<feature type="transmembrane region" description="Helical" evidence="6">
    <location>
        <begin position="204"/>
        <end position="224"/>
    </location>
</feature>
<feature type="transmembrane region" description="Helical" evidence="6">
    <location>
        <begin position="333"/>
        <end position="352"/>
    </location>
</feature>
<feature type="transmembrane region" description="Helical" evidence="6">
    <location>
        <begin position="402"/>
        <end position="421"/>
    </location>
</feature>
<dbReference type="Pfam" id="PF07690">
    <property type="entry name" value="MFS_1"/>
    <property type="match status" value="1"/>
</dbReference>
<dbReference type="SUPFAM" id="SSF103473">
    <property type="entry name" value="MFS general substrate transporter"/>
    <property type="match status" value="1"/>
</dbReference>
<dbReference type="EMBL" id="LJJC01000004">
    <property type="protein sequence ID" value="KQL53891.1"/>
    <property type="molecule type" value="Genomic_DNA"/>
</dbReference>
<feature type="transmembrane region" description="Helical" evidence="6">
    <location>
        <begin position="77"/>
        <end position="96"/>
    </location>
</feature>
<feature type="domain" description="Major facilitator superfamily (MFS) profile" evidence="7">
    <location>
        <begin position="11"/>
        <end position="451"/>
    </location>
</feature>
<evidence type="ECO:0000256" key="6">
    <source>
        <dbReference type="SAM" id="Phobius"/>
    </source>
</evidence>
<dbReference type="Gene3D" id="1.20.1720.10">
    <property type="entry name" value="Multidrug resistance protein D"/>
    <property type="match status" value="1"/>
</dbReference>
<keyword evidence="5 6" id="KW-0472">Membrane</keyword>
<evidence type="ECO:0000313" key="8">
    <source>
        <dbReference type="EMBL" id="KQL53891.1"/>
    </source>
</evidence>
<sequence>MRNLKKSRALFLTAVASGTMLNPLNSSMISLALHSIQKDFHLSFTTVSWLISSFYLASAIAQPVTGKIGDLIGRKKLFLIGLILVAISAFGAPLAPTFFVLLIMRLFQSIGSGAIYPSGVALVQSNIHERQASALAVLSIFASAMTALGPTLGGFLIIWGDWPAIFTVNFPFIIISFLLGWFMFPKDKKQAGSSIKNALLHLDFIGIFLFAAGMVLLLWFLLSINTSPHYIAGIGGLLFVILFVWRELKAKDPFIDVRLFKTNRALTSVYVQFIVLNLFNYCLFFGMPTYFQDEMHLSVRTSGLLMLFMSGVSIIVSPLAGKWIDKAGAKQPIMAGAIFMFIGAIFLTVFFIHVPIIVMGFILAFLGIGYGLGNVALQVAMLDATPENIIGTSSGLFQTCRYLGSILSSVVLGLVFGKAITPENMQTLGFIMIIVSIVSILLSLQYVKSSIHLKKTVQ</sequence>
<feature type="transmembrane region" description="Helical" evidence="6">
    <location>
        <begin position="135"/>
        <end position="158"/>
    </location>
</feature>
<dbReference type="GO" id="GO:0022857">
    <property type="term" value="F:transmembrane transporter activity"/>
    <property type="evidence" value="ECO:0007669"/>
    <property type="project" value="InterPro"/>
</dbReference>
<feature type="transmembrane region" description="Helical" evidence="6">
    <location>
        <begin position="303"/>
        <end position="321"/>
    </location>
</feature>
<keyword evidence="3 6" id="KW-0812">Transmembrane</keyword>